<feature type="domain" description="Phosphoribosyl-AMP cyclohydrolase" evidence="16">
    <location>
        <begin position="29"/>
        <end position="101"/>
    </location>
</feature>
<comment type="pathway">
    <text evidence="5 15">Amino-acid biosynthesis; L-histidine biosynthesis; L-histidine from 5-phospho-alpha-D-ribose 1-diphosphate: step 2/9.</text>
</comment>
<dbReference type="Pfam" id="PF01502">
    <property type="entry name" value="PRA-CH"/>
    <property type="match status" value="1"/>
</dbReference>
<dbReference type="PANTHER" id="PTHR42945">
    <property type="entry name" value="HISTIDINE BIOSYNTHESIS BIFUNCTIONAL PROTEIN"/>
    <property type="match status" value="1"/>
</dbReference>
<evidence type="ECO:0000313" key="17">
    <source>
        <dbReference type="EMBL" id="SEM55708.1"/>
    </source>
</evidence>
<organism evidence="17 18">
    <name type="scientific">Hydrogenoanaerobacterium saccharovorans</name>
    <dbReference type="NCBI Taxonomy" id="474960"/>
    <lineage>
        <taxon>Bacteria</taxon>
        <taxon>Bacillati</taxon>
        <taxon>Bacillota</taxon>
        <taxon>Clostridia</taxon>
        <taxon>Eubacteriales</taxon>
        <taxon>Oscillospiraceae</taxon>
        <taxon>Hydrogenoanaerobacterium</taxon>
    </lineage>
</organism>
<keyword evidence="11 15" id="KW-0378">Hydrolase</keyword>
<name>A0A1H7ZDV4_9FIRM</name>
<accession>A0A1H7ZDV4</accession>
<dbReference type="InterPro" id="IPR002496">
    <property type="entry name" value="PRib_AMP_CycHydrolase_dom"/>
</dbReference>
<keyword evidence="12 15" id="KW-0067">ATP-binding</keyword>
<keyword evidence="10 15" id="KW-0547">Nucleotide-binding</keyword>
<evidence type="ECO:0000256" key="5">
    <source>
        <dbReference type="ARBA" id="ARBA00005204"/>
    </source>
</evidence>
<dbReference type="STRING" id="474960.SAMN05216180_0561"/>
<dbReference type="NCBIfam" id="NF002747">
    <property type="entry name" value="PRK02759.1"/>
    <property type="match status" value="1"/>
</dbReference>
<dbReference type="NCBIfam" id="TIGR03188">
    <property type="entry name" value="histidine_hisI"/>
    <property type="match status" value="1"/>
</dbReference>
<dbReference type="GO" id="GO:0004636">
    <property type="term" value="F:phosphoribosyl-ATP diphosphatase activity"/>
    <property type="evidence" value="ECO:0007669"/>
    <property type="project" value="UniProtKB-UniRule"/>
</dbReference>
<evidence type="ECO:0000256" key="13">
    <source>
        <dbReference type="ARBA" id="ARBA00023102"/>
    </source>
</evidence>
<sequence length="216" mass="24377">MKIEKLKFDENGLIPAVVQDYYTKKVLTVAYMNHESLQISIKEGHTCFWSRSRQEIWRKGATSGNVQKIVSITADCDYDALTVEVIKNGPACHTGADSCFNEAIYQSEESNAFSMDALYELIEGRKTNKQEGSYTTYLFDKGLDKILKKVGEECTEVIIGAKNNDNAETIYEIADLTYHIMVLMVERGISLADIANELAKRHVIDKKVKQETCKAE</sequence>
<evidence type="ECO:0000256" key="12">
    <source>
        <dbReference type="ARBA" id="ARBA00022840"/>
    </source>
</evidence>
<dbReference type="InterPro" id="IPR023019">
    <property type="entry name" value="His_synth_HisIE"/>
</dbReference>
<dbReference type="InterPro" id="IPR021130">
    <property type="entry name" value="PRib-ATP_PPHydrolase-like"/>
</dbReference>
<keyword evidence="13 15" id="KW-0368">Histidine biosynthesis</keyword>
<proteinExistence type="inferred from homology"/>
<dbReference type="SUPFAM" id="SSF141734">
    <property type="entry name" value="HisI-like"/>
    <property type="match status" value="1"/>
</dbReference>
<evidence type="ECO:0000256" key="9">
    <source>
        <dbReference type="ARBA" id="ARBA00022605"/>
    </source>
</evidence>
<dbReference type="GO" id="GO:0005524">
    <property type="term" value="F:ATP binding"/>
    <property type="evidence" value="ECO:0007669"/>
    <property type="project" value="UniProtKB-KW"/>
</dbReference>
<dbReference type="RefSeq" id="WP_092751413.1">
    <property type="nucleotide sequence ID" value="NZ_FOCG01000001.1"/>
</dbReference>
<dbReference type="GO" id="GO:0005737">
    <property type="term" value="C:cytoplasm"/>
    <property type="evidence" value="ECO:0007669"/>
    <property type="project" value="UniProtKB-SubCell"/>
</dbReference>
<dbReference type="FunFam" id="3.10.20.810:FF:000001">
    <property type="entry name" value="Histidine biosynthesis bifunctional protein HisIE"/>
    <property type="match status" value="1"/>
</dbReference>
<dbReference type="Pfam" id="PF01503">
    <property type="entry name" value="PRA-PH"/>
    <property type="match status" value="1"/>
</dbReference>
<feature type="region of interest" description="Phosphoribosyl-AMP cyclohydrolase" evidence="15">
    <location>
        <begin position="1"/>
        <end position="114"/>
    </location>
</feature>
<dbReference type="EC" id="3.6.1.31" evidence="15"/>
<dbReference type="GO" id="GO:0004635">
    <property type="term" value="F:phosphoribosyl-AMP cyclohydrolase activity"/>
    <property type="evidence" value="ECO:0007669"/>
    <property type="project" value="UniProtKB-UniRule"/>
</dbReference>
<comment type="pathway">
    <text evidence="4 15">Amino-acid biosynthesis; L-histidine biosynthesis; L-histidine from 5-phospho-alpha-D-ribose 1-diphosphate: step 3/9.</text>
</comment>
<evidence type="ECO:0000256" key="4">
    <source>
        <dbReference type="ARBA" id="ARBA00005169"/>
    </source>
</evidence>
<dbReference type="PANTHER" id="PTHR42945:SF9">
    <property type="entry name" value="HISTIDINE BIOSYNTHESIS BIFUNCTIONAL PROTEIN HISIE"/>
    <property type="match status" value="1"/>
</dbReference>
<protein>
    <recommendedName>
        <fullName evidence="15">Histidine biosynthesis bifunctional protein HisIE</fullName>
    </recommendedName>
    <domain>
        <recommendedName>
            <fullName evidence="15">Phosphoribosyl-AMP cyclohydrolase</fullName>
            <shortName evidence="15">PRA-CH</shortName>
            <ecNumber evidence="15">3.5.4.19</ecNumber>
        </recommendedName>
    </domain>
    <domain>
        <recommendedName>
            <fullName evidence="15">Phosphoribosyl-ATP pyrophosphatase</fullName>
            <shortName evidence="15">PRA-PH</shortName>
            <ecNumber evidence="15">3.6.1.31</ecNumber>
        </recommendedName>
    </domain>
</protein>
<evidence type="ECO:0000256" key="8">
    <source>
        <dbReference type="ARBA" id="ARBA00022490"/>
    </source>
</evidence>
<comment type="similarity">
    <text evidence="7 15">In the N-terminal section; belongs to the PRA-CH family.</text>
</comment>
<evidence type="ECO:0000256" key="7">
    <source>
        <dbReference type="ARBA" id="ARBA00008299"/>
    </source>
</evidence>
<dbReference type="Gene3D" id="3.10.20.810">
    <property type="entry name" value="Phosphoribosyl-AMP cyclohydrolase"/>
    <property type="match status" value="1"/>
</dbReference>
<dbReference type="NCBIfam" id="NF000768">
    <property type="entry name" value="PRK00051.1"/>
    <property type="match status" value="1"/>
</dbReference>
<keyword evidence="18" id="KW-1185">Reference proteome</keyword>
<dbReference type="Proteomes" id="UP000199158">
    <property type="component" value="Unassembled WGS sequence"/>
</dbReference>
<evidence type="ECO:0000256" key="15">
    <source>
        <dbReference type="HAMAP-Rule" id="MF_01019"/>
    </source>
</evidence>
<dbReference type="UniPathway" id="UPA00031">
    <property type="reaction ID" value="UER00007"/>
</dbReference>
<dbReference type="Gene3D" id="1.10.287.1080">
    <property type="entry name" value="MazG-like"/>
    <property type="match status" value="1"/>
</dbReference>
<dbReference type="SUPFAM" id="SSF101386">
    <property type="entry name" value="all-alpha NTP pyrophosphatases"/>
    <property type="match status" value="1"/>
</dbReference>
<evidence type="ECO:0000256" key="6">
    <source>
        <dbReference type="ARBA" id="ARBA00007731"/>
    </source>
</evidence>
<comment type="catalytic activity">
    <reaction evidence="2 15">
        <text>1-(5-phospho-beta-D-ribosyl)-ATP + H2O = 1-(5-phospho-beta-D-ribosyl)-5'-AMP + diphosphate + H(+)</text>
        <dbReference type="Rhea" id="RHEA:22828"/>
        <dbReference type="ChEBI" id="CHEBI:15377"/>
        <dbReference type="ChEBI" id="CHEBI:15378"/>
        <dbReference type="ChEBI" id="CHEBI:33019"/>
        <dbReference type="ChEBI" id="CHEBI:59457"/>
        <dbReference type="ChEBI" id="CHEBI:73183"/>
        <dbReference type="EC" id="3.6.1.31"/>
    </reaction>
</comment>
<dbReference type="OrthoDB" id="9795769at2"/>
<dbReference type="InterPro" id="IPR038019">
    <property type="entry name" value="PRib_AMP_CycHydrolase_sf"/>
</dbReference>
<comment type="catalytic activity">
    <reaction evidence="1 15">
        <text>1-(5-phospho-beta-D-ribosyl)-5'-AMP + H2O = 1-(5-phospho-beta-D-ribosyl)-5-[(5-phospho-beta-D-ribosylamino)methylideneamino]imidazole-4-carboxamide</text>
        <dbReference type="Rhea" id="RHEA:20049"/>
        <dbReference type="ChEBI" id="CHEBI:15377"/>
        <dbReference type="ChEBI" id="CHEBI:58435"/>
        <dbReference type="ChEBI" id="CHEBI:59457"/>
        <dbReference type="EC" id="3.5.4.19"/>
    </reaction>
</comment>
<feature type="region of interest" description="Phosphoribosyl-ATP pyrophosphohydrolase" evidence="15">
    <location>
        <begin position="115"/>
        <end position="216"/>
    </location>
</feature>
<keyword evidence="9 15" id="KW-0028">Amino-acid biosynthesis</keyword>
<gene>
    <name evidence="15" type="primary">hisI</name>
    <name evidence="15" type="synonym">hisIE</name>
    <name evidence="17" type="ORF">SAMN05216180_0561</name>
</gene>
<evidence type="ECO:0000256" key="10">
    <source>
        <dbReference type="ARBA" id="ARBA00022741"/>
    </source>
</evidence>
<dbReference type="EC" id="3.5.4.19" evidence="15"/>
<keyword evidence="14 15" id="KW-0511">Multifunctional enzyme</keyword>
<dbReference type="EMBL" id="FOCG01000001">
    <property type="protein sequence ID" value="SEM55708.1"/>
    <property type="molecule type" value="Genomic_DNA"/>
</dbReference>
<dbReference type="InterPro" id="IPR008179">
    <property type="entry name" value="HisE"/>
</dbReference>
<dbReference type="HAMAP" id="MF_01020">
    <property type="entry name" value="HisE"/>
    <property type="match status" value="1"/>
</dbReference>
<evidence type="ECO:0000313" key="18">
    <source>
        <dbReference type="Proteomes" id="UP000199158"/>
    </source>
</evidence>
<dbReference type="GO" id="GO:0000105">
    <property type="term" value="P:L-histidine biosynthetic process"/>
    <property type="evidence" value="ECO:0007669"/>
    <property type="project" value="UniProtKB-UniRule"/>
</dbReference>
<evidence type="ECO:0000256" key="11">
    <source>
        <dbReference type="ARBA" id="ARBA00022801"/>
    </source>
</evidence>
<dbReference type="HAMAP" id="MF_01019">
    <property type="entry name" value="HisIE"/>
    <property type="match status" value="1"/>
</dbReference>
<keyword evidence="8 15" id="KW-0963">Cytoplasm</keyword>
<dbReference type="CDD" id="cd11534">
    <property type="entry name" value="NTP-PPase_HisIE_like"/>
    <property type="match status" value="1"/>
</dbReference>
<evidence type="ECO:0000259" key="16">
    <source>
        <dbReference type="Pfam" id="PF01502"/>
    </source>
</evidence>
<comment type="subcellular location">
    <subcellularLocation>
        <location evidence="3 15">Cytoplasm</location>
    </subcellularLocation>
</comment>
<comment type="similarity">
    <text evidence="6 15">In the C-terminal section; belongs to the PRA-PH family.</text>
</comment>
<evidence type="ECO:0000256" key="14">
    <source>
        <dbReference type="ARBA" id="ARBA00023268"/>
    </source>
</evidence>
<evidence type="ECO:0000256" key="3">
    <source>
        <dbReference type="ARBA" id="ARBA00004496"/>
    </source>
</evidence>
<reference evidence="17 18" key="1">
    <citation type="submission" date="2016-10" db="EMBL/GenBank/DDBJ databases">
        <authorList>
            <person name="de Groot N.N."/>
        </authorList>
    </citation>
    <scope>NUCLEOTIDE SEQUENCE [LARGE SCALE GENOMIC DNA]</scope>
    <source>
        <strain evidence="17 18">CGMCC 1.5070</strain>
    </source>
</reference>
<evidence type="ECO:0000256" key="1">
    <source>
        <dbReference type="ARBA" id="ARBA00000024"/>
    </source>
</evidence>
<evidence type="ECO:0000256" key="2">
    <source>
        <dbReference type="ARBA" id="ARBA00001460"/>
    </source>
</evidence>
<dbReference type="AlphaFoldDB" id="A0A1H7ZDV4"/>